<name>A0A8D5JQT5_9PROT</name>
<evidence type="ECO:0000256" key="1">
    <source>
        <dbReference type="SAM" id="MobiDB-lite"/>
    </source>
</evidence>
<dbReference type="AlphaFoldDB" id="A0A8D5JQT5"/>
<feature type="compositionally biased region" description="Polar residues" evidence="1">
    <location>
        <begin position="206"/>
        <end position="226"/>
    </location>
</feature>
<feature type="domain" description="FecR protein" evidence="2">
    <location>
        <begin position="67"/>
        <end position="167"/>
    </location>
</feature>
<reference evidence="3" key="1">
    <citation type="journal article" date="2021" name="Arch. Microbiol.">
        <title>Methyloradius palustris gen. nov., sp. nov., a methanol-oxidizing bacterium isolated from snow.</title>
        <authorList>
            <person name="Miyadera T."/>
            <person name="Kojima H."/>
            <person name="Fukui M."/>
        </authorList>
    </citation>
    <scope>NUCLEOTIDE SEQUENCE</scope>
    <source>
        <strain evidence="3">Zm11</strain>
    </source>
</reference>
<dbReference type="InterPro" id="IPR006860">
    <property type="entry name" value="FecR"/>
</dbReference>
<dbReference type="Pfam" id="PF04773">
    <property type="entry name" value="FecR"/>
    <property type="match status" value="1"/>
</dbReference>
<evidence type="ECO:0000313" key="3">
    <source>
        <dbReference type="EMBL" id="BCM24791.1"/>
    </source>
</evidence>
<dbReference type="Proteomes" id="UP000826722">
    <property type="component" value="Chromosome"/>
</dbReference>
<dbReference type="RefSeq" id="WP_221765286.1">
    <property type="nucleotide sequence ID" value="NZ_AP024110.1"/>
</dbReference>
<proteinExistence type="predicted"/>
<evidence type="ECO:0000259" key="2">
    <source>
        <dbReference type="Pfam" id="PF04773"/>
    </source>
</evidence>
<sequence length="528" mass="54878">MKTISSNNKLFNLNRTAIMAGIISATFSLHAIASAGRVEFALGGATILRGDGSASQAIKGDDINPGDTIKTTDGRVQVRFTDGGYMSFQPNTEFKVEDYSYTGKTDGTEKAFFRLIEGGLRAITGVVGHANKPNYKVSTPVATIGIRGSEYLAEYRGKLMAHCNHGSIFVFNDKGNLILFRGQTAVVGSGAPSYGDNTEGVGARGPSNTNTAYNEQNKGQDQNNTYRGGEIRNEDGSLASIVTVKNADGAAFAYAGDGGEGVFTPLSYDFGYENQTETSSFNFDSAGNFVKAELKYTYNEPSNNYTAIGTDTVTASAGAQTLDKGSVGALSWFRVSGTVTEQESYDYTYNGSGPYHVDGSSSTYNNPHFIYGTPTSLSDLASLNSDVASISGYNATYNLVGGTSPVDTQGNTGKLNSGSLNVDFGQQHLTGNLNLTMNGGAAAGTYDANFNGSLGSISGGTLTGTFSAGGSANGGPSGGYINLSGFFAGSRAAQAGLSYNLDAYGTGTQINGTAAFTKTSQSANLPPQ</sequence>
<protein>
    <recommendedName>
        <fullName evidence="2">FecR protein domain-containing protein</fullName>
    </recommendedName>
</protein>
<keyword evidence="4" id="KW-1185">Reference proteome</keyword>
<evidence type="ECO:0000313" key="4">
    <source>
        <dbReference type="Proteomes" id="UP000826722"/>
    </source>
</evidence>
<gene>
    <name evidence="3" type="ORF">ZMTM_10500</name>
</gene>
<dbReference type="KEGG" id="mpau:ZMTM_10500"/>
<feature type="region of interest" description="Disordered" evidence="1">
    <location>
        <begin position="191"/>
        <end position="229"/>
    </location>
</feature>
<organism evidence="3 4">
    <name type="scientific">Methyloradius palustris</name>
    <dbReference type="NCBI Taxonomy" id="2778876"/>
    <lineage>
        <taxon>Bacteria</taxon>
        <taxon>Pseudomonadati</taxon>
        <taxon>Pseudomonadota</taxon>
        <taxon>Betaproteobacteria</taxon>
        <taxon>Nitrosomonadales</taxon>
        <taxon>Methylophilaceae</taxon>
        <taxon>Methyloradius</taxon>
    </lineage>
</organism>
<dbReference type="EMBL" id="AP024110">
    <property type="protein sequence ID" value="BCM24791.1"/>
    <property type="molecule type" value="Genomic_DNA"/>
</dbReference>
<dbReference type="PANTHER" id="PTHR38731">
    <property type="entry name" value="LIPL45-RELATED LIPOPROTEIN-RELATED"/>
    <property type="match status" value="1"/>
</dbReference>
<accession>A0A8D5JQT5</accession>
<dbReference type="Gene3D" id="2.40.160.90">
    <property type="match status" value="1"/>
</dbReference>